<feature type="non-terminal residue" evidence="3">
    <location>
        <position position="165"/>
    </location>
</feature>
<evidence type="ECO:0000256" key="2">
    <source>
        <dbReference type="SAM" id="SignalP"/>
    </source>
</evidence>
<gene>
    <name evidence="3" type="ORF">SCF082_LOCUS44455</name>
</gene>
<evidence type="ECO:0000313" key="4">
    <source>
        <dbReference type="Proteomes" id="UP001642464"/>
    </source>
</evidence>
<feature type="compositionally biased region" description="Polar residues" evidence="1">
    <location>
        <begin position="55"/>
        <end position="75"/>
    </location>
</feature>
<evidence type="ECO:0000256" key="1">
    <source>
        <dbReference type="SAM" id="MobiDB-lite"/>
    </source>
</evidence>
<reference evidence="3 4" key="1">
    <citation type="submission" date="2024-02" db="EMBL/GenBank/DDBJ databases">
        <authorList>
            <person name="Chen Y."/>
            <person name="Shah S."/>
            <person name="Dougan E. K."/>
            <person name="Thang M."/>
            <person name="Chan C."/>
        </authorList>
    </citation>
    <scope>NUCLEOTIDE SEQUENCE [LARGE SCALE GENOMIC DNA]</scope>
</reference>
<proteinExistence type="predicted"/>
<keyword evidence="4" id="KW-1185">Reference proteome</keyword>
<protein>
    <submittedName>
        <fullName evidence="3">Uncharacterized protein</fullName>
    </submittedName>
</protein>
<dbReference type="Proteomes" id="UP001642464">
    <property type="component" value="Unassembled WGS sequence"/>
</dbReference>
<comment type="caution">
    <text evidence="3">The sequence shown here is derived from an EMBL/GenBank/DDBJ whole genome shotgun (WGS) entry which is preliminary data.</text>
</comment>
<feature type="chain" id="PRO_5047004161" evidence="2">
    <location>
        <begin position="16"/>
        <end position="165"/>
    </location>
</feature>
<sequence length="165" mass="17380">MNVLRLLCMALPIAAQEPRQLAFSFGKVQMSGNGVTHNFSSNSPLGQMNNVWNQAGSNMVQPGQQPQHSGNQDPFNSGPAPFSDDPFGGIASTPAQQPQGLAVTPDNGAVILKSMIRSFLQDQQLQPGEEQCLEQGCSALGGQASAVAQNIVMIGESIMTVKQIG</sequence>
<feature type="region of interest" description="Disordered" evidence="1">
    <location>
        <begin position="55"/>
        <end position="103"/>
    </location>
</feature>
<accession>A0ABP0R468</accession>
<evidence type="ECO:0000313" key="3">
    <source>
        <dbReference type="EMBL" id="CAK9094583.1"/>
    </source>
</evidence>
<name>A0ABP0R468_9DINO</name>
<keyword evidence="2" id="KW-0732">Signal</keyword>
<dbReference type="EMBL" id="CAXAMM010040664">
    <property type="protein sequence ID" value="CAK9094583.1"/>
    <property type="molecule type" value="Genomic_DNA"/>
</dbReference>
<feature type="signal peptide" evidence="2">
    <location>
        <begin position="1"/>
        <end position="15"/>
    </location>
</feature>
<organism evidence="3 4">
    <name type="scientific">Durusdinium trenchii</name>
    <dbReference type="NCBI Taxonomy" id="1381693"/>
    <lineage>
        <taxon>Eukaryota</taxon>
        <taxon>Sar</taxon>
        <taxon>Alveolata</taxon>
        <taxon>Dinophyceae</taxon>
        <taxon>Suessiales</taxon>
        <taxon>Symbiodiniaceae</taxon>
        <taxon>Durusdinium</taxon>
    </lineage>
</organism>